<name>A0A0E3L9V7_9EURY</name>
<dbReference type="InterPro" id="IPR045621">
    <property type="entry name" value="BPD_transp_1_N"/>
</dbReference>
<feature type="domain" description="ABC transmembrane type-1" evidence="8">
    <location>
        <begin position="102"/>
        <end position="303"/>
    </location>
</feature>
<keyword evidence="2 7" id="KW-0813">Transport</keyword>
<feature type="transmembrane region" description="Helical" evidence="7">
    <location>
        <begin position="234"/>
        <end position="260"/>
    </location>
</feature>
<proteinExistence type="inferred from homology"/>
<dbReference type="HOGENOM" id="CLU_036879_0_2_2"/>
<evidence type="ECO:0000256" key="4">
    <source>
        <dbReference type="ARBA" id="ARBA00022692"/>
    </source>
</evidence>
<dbReference type="InterPro" id="IPR035906">
    <property type="entry name" value="MetI-like_sf"/>
</dbReference>
<dbReference type="PANTHER" id="PTHR43163">
    <property type="entry name" value="DIPEPTIDE TRANSPORT SYSTEM PERMEASE PROTEIN DPPB-RELATED"/>
    <property type="match status" value="1"/>
</dbReference>
<dbReference type="GO" id="GO:0005886">
    <property type="term" value="C:plasma membrane"/>
    <property type="evidence" value="ECO:0007669"/>
    <property type="project" value="UniProtKB-SubCell"/>
</dbReference>
<keyword evidence="4 7" id="KW-0812">Transmembrane</keyword>
<comment type="similarity">
    <text evidence="7">Belongs to the binding-protein-dependent transport system permease family.</text>
</comment>
<dbReference type="EMBL" id="CP009507">
    <property type="protein sequence ID" value="AKB30941.1"/>
    <property type="molecule type" value="Genomic_DNA"/>
</dbReference>
<evidence type="ECO:0000313" key="9">
    <source>
        <dbReference type="EMBL" id="AKB30941.1"/>
    </source>
</evidence>
<dbReference type="InterPro" id="IPR000515">
    <property type="entry name" value="MetI-like"/>
</dbReference>
<dbReference type="KEGG" id="msz:MSSIH_0251"/>
<dbReference type="GeneID" id="41604206"/>
<evidence type="ECO:0000256" key="7">
    <source>
        <dbReference type="RuleBase" id="RU363032"/>
    </source>
</evidence>
<dbReference type="CDD" id="cd06261">
    <property type="entry name" value="TM_PBP2"/>
    <property type="match status" value="1"/>
</dbReference>
<dbReference type="AlphaFoldDB" id="A0A0E3L9V7"/>
<dbReference type="Pfam" id="PF19300">
    <property type="entry name" value="BPD_transp_1_N"/>
    <property type="match status" value="1"/>
</dbReference>
<dbReference type="PROSITE" id="PS50928">
    <property type="entry name" value="ABC_TM1"/>
    <property type="match status" value="1"/>
</dbReference>
<dbReference type="GO" id="GO:0055085">
    <property type="term" value="P:transmembrane transport"/>
    <property type="evidence" value="ECO:0007669"/>
    <property type="project" value="InterPro"/>
</dbReference>
<dbReference type="PANTHER" id="PTHR43163:SF6">
    <property type="entry name" value="DIPEPTIDE TRANSPORT SYSTEM PERMEASE PROTEIN DPPB-RELATED"/>
    <property type="match status" value="1"/>
</dbReference>
<accession>A0A0E3L9V7</accession>
<feature type="transmembrane region" description="Helical" evidence="7">
    <location>
        <begin position="108"/>
        <end position="129"/>
    </location>
</feature>
<protein>
    <submittedName>
        <fullName evidence="9">Oligopeptide transport system permease protein OppB</fullName>
    </submittedName>
</protein>
<evidence type="ECO:0000256" key="3">
    <source>
        <dbReference type="ARBA" id="ARBA00022475"/>
    </source>
</evidence>
<keyword evidence="3" id="KW-1003">Cell membrane</keyword>
<feature type="transmembrane region" description="Helical" evidence="7">
    <location>
        <begin position="280"/>
        <end position="303"/>
    </location>
</feature>
<dbReference type="Proteomes" id="UP000033092">
    <property type="component" value="Chromosome"/>
</dbReference>
<dbReference type="RefSeq" id="WP_148704703.1">
    <property type="nucleotide sequence ID" value="NZ_CP009507.1"/>
</dbReference>
<evidence type="ECO:0000259" key="8">
    <source>
        <dbReference type="PROSITE" id="PS50928"/>
    </source>
</evidence>
<feature type="transmembrane region" description="Helical" evidence="7">
    <location>
        <begin position="180"/>
        <end position="199"/>
    </location>
</feature>
<evidence type="ECO:0000313" key="10">
    <source>
        <dbReference type="Proteomes" id="UP000033092"/>
    </source>
</evidence>
<keyword evidence="6 7" id="KW-0472">Membrane</keyword>
<feature type="transmembrane region" description="Helical" evidence="7">
    <location>
        <begin position="141"/>
        <end position="164"/>
    </location>
</feature>
<dbReference type="Gene3D" id="1.10.3720.10">
    <property type="entry name" value="MetI-like"/>
    <property type="match status" value="1"/>
</dbReference>
<comment type="subcellular location">
    <subcellularLocation>
        <location evidence="1 7">Cell membrane</location>
        <topology evidence="1 7">Multi-pass membrane protein</topology>
    </subcellularLocation>
</comment>
<evidence type="ECO:0000256" key="5">
    <source>
        <dbReference type="ARBA" id="ARBA00022989"/>
    </source>
</evidence>
<dbReference type="Pfam" id="PF00528">
    <property type="entry name" value="BPD_transp_1"/>
    <property type="match status" value="1"/>
</dbReference>
<dbReference type="PROSITE" id="PS51257">
    <property type="entry name" value="PROKAR_LIPOPROTEIN"/>
    <property type="match status" value="1"/>
</dbReference>
<reference evidence="9 10" key="1">
    <citation type="submission" date="2014-07" db="EMBL/GenBank/DDBJ databases">
        <title>Methanogenic archaea and the global carbon cycle.</title>
        <authorList>
            <person name="Henriksen J.R."/>
            <person name="Luke J."/>
            <person name="Reinhart S."/>
            <person name="Benedict M.N."/>
            <person name="Youngblut N.D."/>
            <person name="Metcalf M.E."/>
            <person name="Whitaker R.J."/>
            <person name="Metcalf W.W."/>
        </authorList>
    </citation>
    <scope>NUCLEOTIDE SEQUENCE [LARGE SCALE GENOMIC DNA]</scope>
    <source>
        <strain evidence="9 10">HI350</strain>
    </source>
</reference>
<evidence type="ECO:0000256" key="6">
    <source>
        <dbReference type="ARBA" id="ARBA00023136"/>
    </source>
</evidence>
<organism evidence="9 10">
    <name type="scientific">Methanosarcina siciliae HI350</name>
    <dbReference type="NCBI Taxonomy" id="1434119"/>
    <lineage>
        <taxon>Archaea</taxon>
        <taxon>Methanobacteriati</taxon>
        <taxon>Methanobacteriota</taxon>
        <taxon>Stenosarchaea group</taxon>
        <taxon>Methanomicrobia</taxon>
        <taxon>Methanosarcinales</taxon>
        <taxon>Methanosarcinaceae</taxon>
        <taxon>Methanosarcina</taxon>
    </lineage>
</organism>
<keyword evidence="5 7" id="KW-1133">Transmembrane helix</keyword>
<dbReference type="PATRIC" id="fig|1434119.4.peg.311"/>
<evidence type="ECO:0000256" key="1">
    <source>
        <dbReference type="ARBA" id="ARBA00004651"/>
    </source>
</evidence>
<sequence length="313" mass="34625">MKYFLKRAGFMALTLFAACALTFFLMNVIPGGTAELIIKHTFVGLEESVTEEQIQQISSRYDLDDPLYLQFFRWIKEAVLRGDIGTSYVFKKPVLYLLALRLPATIELAGVSMALSVLVGLNLGIYSALRENRISDHVLRIATLFGVSMPGFWVALILILVFSLKLKLVPVSGYGSLENLLLPAAALSLHSVAAVMRVTRTSMLETLGQEYIRFAKAKGLPVWRVISLHALKNAMLPVITVIGFQMGSLLGGTVVIEKIFAWPGIGSLLVDSISARDLPMVQGCVLAIVTMFLLVHFFVDMLYTHLDPRIRYG</sequence>
<gene>
    <name evidence="9" type="ORF">MSSIH_0251</name>
</gene>
<evidence type="ECO:0000256" key="2">
    <source>
        <dbReference type="ARBA" id="ARBA00022448"/>
    </source>
</evidence>
<dbReference type="SUPFAM" id="SSF161098">
    <property type="entry name" value="MetI-like"/>
    <property type="match status" value="1"/>
</dbReference>